<evidence type="ECO:0000259" key="3">
    <source>
        <dbReference type="Pfam" id="PF00078"/>
    </source>
</evidence>
<dbReference type="Gene3D" id="3.40.50.720">
    <property type="entry name" value="NAD(P)-binding Rossmann-like Domain"/>
    <property type="match status" value="1"/>
</dbReference>
<dbReference type="SUPFAM" id="SSF56672">
    <property type="entry name" value="DNA/RNA polymerases"/>
    <property type="match status" value="1"/>
</dbReference>
<comment type="caution">
    <text evidence="4">The sequence shown here is derived from an EMBL/GenBank/DDBJ whole genome shotgun (WGS) entry which is preliminary data.</text>
</comment>
<evidence type="ECO:0000256" key="1">
    <source>
        <dbReference type="ARBA" id="ARBA00006484"/>
    </source>
</evidence>
<dbReference type="PANTHER" id="PTHR43115">
    <property type="entry name" value="DEHYDROGENASE/REDUCTASE SDR FAMILY MEMBER 11"/>
    <property type="match status" value="1"/>
</dbReference>
<protein>
    <recommendedName>
        <fullName evidence="3">Reverse transcriptase domain-containing protein</fullName>
    </recommendedName>
</protein>
<dbReference type="InterPro" id="IPR036291">
    <property type="entry name" value="NAD(P)-bd_dom_sf"/>
</dbReference>
<comment type="similarity">
    <text evidence="1">Belongs to the short-chain dehydrogenases/reductases (SDR) family.</text>
</comment>
<dbReference type="PANTHER" id="PTHR43115:SF4">
    <property type="entry name" value="DEHYDROGENASE_REDUCTASE SDR FAMILY MEMBER 11"/>
    <property type="match status" value="1"/>
</dbReference>
<dbReference type="InterPro" id="IPR002347">
    <property type="entry name" value="SDR_fam"/>
</dbReference>
<dbReference type="EMBL" id="JAJSOF020000011">
    <property type="protein sequence ID" value="KAJ4445487.1"/>
    <property type="molecule type" value="Genomic_DNA"/>
</dbReference>
<keyword evidence="5" id="KW-1185">Reference proteome</keyword>
<organism evidence="4 5">
    <name type="scientific">Periplaneta americana</name>
    <name type="common">American cockroach</name>
    <name type="synonym">Blatta americana</name>
    <dbReference type="NCBI Taxonomy" id="6978"/>
    <lineage>
        <taxon>Eukaryota</taxon>
        <taxon>Metazoa</taxon>
        <taxon>Ecdysozoa</taxon>
        <taxon>Arthropoda</taxon>
        <taxon>Hexapoda</taxon>
        <taxon>Insecta</taxon>
        <taxon>Pterygota</taxon>
        <taxon>Neoptera</taxon>
        <taxon>Polyneoptera</taxon>
        <taxon>Dictyoptera</taxon>
        <taxon>Blattodea</taxon>
        <taxon>Blattoidea</taxon>
        <taxon>Blattidae</taxon>
        <taxon>Blattinae</taxon>
        <taxon>Periplaneta</taxon>
    </lineage>
</organism>
<dbReference type="PRINTS" id="PR00081">
    <property type="entry name" value="GDHRDH"/>
</dbReference>
<dbReference type="Pfam" id="PF00078">
    <property type="entry name" value="RVT_1"/>
    <property type="match status" value="1"/>
</dbReference>
<keyword evidence="2" id="KW-0560">Oxidoreductase</keyword>
<proteinExistence type="inferred from homology"/>
<dbReference type="SUPFAM" id="SSF51735">
    <property type="entry name" value="NAD(P)-binding Rossmann-fold domains"/>
    <property type="match status" value="1"/>
</dbReference>
<gene>
    <name evidence="4" type="ORF">ANN_07295</name>
</gene>
<name>A0ABQ8TIA3_PERAM</name>
<sequence length="511" mass="57646">MALPALLYGRENWALRKKDERRIEAVEMKFLSVYIVCQKHHLLEQCTITTPAGEGTQEDPQKDGGTSFDLEWNGSYGPYRNADDDDDDDDDDNLQKAFDRIDWNKLMGILKKIGVDWKERRLFSNVYMKQRIKVRLGEEMSEESEIEKGVQIEIKCLRFADDMALLAEEEMILRDMLLELNDSCEQYGMKINANKTKTIVIGRKIKKVNLRILNEAVEQVDSFKYLGCTISSNMSCCQEVKRRIAMAKEAFNRKRSIFCGPLEKELRKNCLMVEAGGSCRGVSPVLFCCLCSLDLRRCVCLIMLSLNMSLNCFRKMQRWAGRVAVVTGASSGIGAAITKELVKSGVKVVGLARRVERVEELSSKLSSEPGKLFAVKADITKESDIKEAFQWVKKNLGGVDILVNNAGVNIGNSLTEGPEEAWKGMFDLNVFALSSCTKEAIQSMKERNVDDGHIVHINRHPSCAEEIVKPVLILVQDNVKAPGTLDTTDILRGPEIQLIDYPDYLNRIEHV</sequence>
<dbReference type="InterPro" id="IPR043502">
    <property type="entry name" value="DNA/RNA_pol_sf"/>
</dbReference>
<evidence type="ECO:0000256" key="2">
    <source>
        <dbReference type="ARBA" id="ARBA00023002"/>
    </source>
</evidence>
<reference evidence="4 5" key="1">
    <citation type="journal article" date="2022" name="Allergy">
        <title>Genome assembly and annotation of Periplaneta americana reveal a comprehensive cockroach allergen profile.</title>
        <authorList>
            <person name="Wang L."/>
            <person name="Xiong Q."/>
            <person name="Saelim N."/>
            <person name="Wang L."/>
            <person name="Nong W."/>
            <person name="Wan A.T."/>
            <person name="Shi M."/>
            <person name="Liu X."/>
            <person name="Cao Q."/>
            <person name="Hui J.H.L."/>
            <person name="Sookrung N."/>
            <person name="Leung T.F."/>
            <person name="Tungtrongchitr A."/>
            <person name="Tsui S.K.W."/>
        </authorList>
    </citation>
    <scope>NUCLEOTIDE SEQUENCE [LARGE SCALE GENOMIC DNA]</scope>
    <source>
        <strain evidence="4">PWHHKU_190912</strain>
    </source>
</reference>
<evidence type="ECO:0000313" key="5">
    <source>
        <dbReference type="Proteomes" id="UP001148838"/>
    </source>
</evidence>
<feature type="domain" description="Reverse transcriptase" evidence="3">
    <location>
        <begin position="94"/>
        <end position="230"/>
    </location>
</feature>
<dbReference type="Pfam" id="PF00106">
    <property type="entry name" value="adh_short"/>
    <property type="match status" value="1"/>
</dbReference>
<accession>A0ABQ8TIA3</accession>
<dbReference type="InterPro" id="IPR000477">
    <property type="entry name" value="RT_dom"/>
</dbReference>
<dbReference type="Proteomes" id="UP001148838">
    <property type="component" value="Unassembled WGS sequence"/>
</dbReference>
<evidence type="ECO:0000313" key="4">
    <source>
        <dbReference type="EMBL" id="KAJ4445487.1"/>
    </source>
</evidence>